<proteinExistence type="predicted"/>
<dbReference type="Gene3D" id="1.20.1070.10">
    <property type="entry name" value="Rhodopsin 7-helix transmembrane proteins"/>
    <property type="match status" value="1"/>
</dbReference>
<feature type="transmembrane region" description="Helical" evidence="9">
    <location>
        <begin position="62"/>
        <end position="84"/>
    </location>
</feature>
<dbReference type="SUPFAM" id="SSF81321">
    <property type="entry name" value="Family A G protein-coupled receptor-like"/>
    <property type="match status" value="1"/>
</dbReference>
<evidence type="ECO:0000256" key="5">
    <source>
        <dbReference type="ARBA" id="ARBA00022989"/>
    </source>
</evidence>
<feature type="transmembrane region" description="Helical" evidence="9">
    <location>
        <begin position="90"/>
        <end position="123"/>
    </location>
</feature>
<comment type="subcellular location">
    <subcellularLocation>
        <location evidence="2">Membrane</location>
    </subcellularLocation>
</comment>
<evidence type="ECO:0000256" key="6">
    <source>
        <dbReference type="ARBA" id="ARBA00023136"/>
    </source>
</evidence>
<dbReference type="Proteomes" id="UP000192578">
    <property type="component" value="Unassembled WGS sequence"/>
</dbReference>
<protein>
    <recommendedName>
        <fullName evidence="3">Thyrotropin-releasing hormone receptor</fullName>
    </recommendedName>
    <alternativeName>
        <fullName evidence="7">Thyroliberin receptor</fullName>
    </alternativeName>
</protein>
<evidence type="ECO:0000313" key="11">
    <source>
        <dbReference type="EMBL" id="OQV16167.1"/>
    </source>
</evidence>
<dbReference type="InterPro" id="IPR000276">
    <property type="entry name" value="GPCR_Rhodpsn"/>
</dbReference>
<evidence type="ECO:0000259" key="10">
    <source>
        <dbReference type="PROSITE" id="PS50262"/>
    </source>
</evidence>
<keyword evidence="11" id="KW-0675">Receptor</keyword>
<gene>
    <name evidence="11" type="ORF">BV898_09652</name>
</gene>
<evidence type="ECO:0000256" key="8">
    <source>
        <dbReference type="SAM" id="MobiDB-lite"/>
    </source>
</evidence>
<dbReference type="GO" id="GO:0016020">
    <property type="term" value="C:membrane"/>
    <property type="evidence" value="ECO:0007669"/>
    <property type="project" value="UniProtKB-SubCell"/>
</dbReference>
<keyword evidence="12" id="KW-1185">Reference proteome</keyword>
<feature type="transmembrane region" description="Helical" evidence="9">
    <location>
        <begin position="27"/>
        <end position="50"/>
    </location>
</feature>
<feature type="domain" description="G-protein coupled receptors family 1 profile" evidence="10">
    <location>
        <begin position="43"/>
        <end position="333"/>
    </location>
</feature>
<sequence>MDSDPDVNDTMSATSVWIFEYPLHYRVIASILHTLIFVFGVVGNIVVITVVTRTRSLHGPTFTYLVSVACADLMVLIACIPEALLEHHIGAGWIFGQVGCSCFIFITFLGINAGSLSILAFTLEQYVTFCIGKQEKMLRRMLACPIRVVAVLWLFAILYCAPWMGLTEVRPDVDDPDRNQCEMRLFPKHPHLFQTLFGMDLVLFYALPLVVAATCYTKIGLSLRDRGAYWRASNAGARGSFVEYAQLQLPLQTGVPWANKRTVTLAQPKLIAPKKQTLRMLIVVVIVFAVTWLPFRGVLIYNSFANTPFLDLWFLFFAKTLIYLNSAINPIIYSAMSARFRLAVRRLIGKGCYTAGSSLSYSRSGSGGSSRTYPGTPPRLFRRPLCSDSSHTTAIASAFLE</sequence>
<keyword evidence="5 9" id="KW-1133">Transmembrane helix</keyword>
<evidence type="ECO:0000256" key="3">
    <source>
        <dbReference type="ARBA" id="ARBA00018873"/>
    </source>
</evidence>
<name>A0A1W0WLY1_HYPEX</name>
<feature type="transmembrane region" description="Helical" evidence="9">
    <location>
        <begin position="192"/>
        <end position="216"/>
    </location>
</feature>
<evidence type="ECO:0000313" key="12">
    <source>
        <dbReference type="Proteomes" id="UP000192578"/>
    </source>
</evidence>
<accession>A0A1W0WLY1</accession>
<organism evidence="11 12">
    <name type="scientific">Hypsibius exemplaris</name>
    <name type="common">Freshwater tardigrade</name>
    <dbReference type="NCBI Taxonomy" id="2072580"/>
    <lineage>
        <taxon>Eukaryota</taxon>
        <taxon>Metazoa</taxon>
        <taxon>Ecdysozoa</taxon>
        <taxon>Tardigrada</taxon>
        <taxon>Eutardigrada</taxon>
        <taxon>Parachela</taxon>
        <taxon>Hypsibioidea</taxon>
        <taxon>Hypsibiidae</taxon>
        <taxon>Hypsibius</taxon>
    </lineage>
</organism>
<dbReference type="PANTHER" id="PTHR46061:SF3">
    <property type="entry name" value="THYROTROPIN-RELEASING HORMONE RECEPTOR"/>
    <property type="match status" value="1"/>
</dbReference>
<feature type="transmembrane region" description="Helical" evidence="9">
    <location>
        <begin position="278"/>
        <end position="301"/>
    </location>
</feature>
<comment type="function">
    <text evidence="1">Receptor for thyrotropin-releasing hormone (TRH). Upon ligand binding, this G-protein-coupled receptor triggers activation of the phosphatidylinositol (IP3)-calcium-protein kinase C (PKC) pathway.</text>
</comment>
<dbReference type="InterPro" id="IPR002120">
    <property type="entry name" value="TRH_rcpt_1"/>
</dbReference>
<dbReference type="PANTHER" id="PTHR46061">
    <property type="entry name" value="THYROTROPIN-RELEASING HORMONE RECEPTOR"/>
    <property type="match status" value="1"/>
</dbReference>
<evidence type="ECO:0000256" key="4">
    <source>
        <dbReference type="ARBA" id="ARBA00022692"/>
    </source>
</evidence>
<evidence type="ECO:0000256" key="2">
    <source>
        <dbReference type="ARBA" id="ARBA00004370"/>
    </source>
</evidence>
<feature type="transmembrane region" description="Helical" evidence="9">
    <location>
        <begin position="144"/>
        <end position="164"/>
    </location>
</feature>
<dbReference type="GO" id="GO:0004997">
    <property type="term" value="F:thyrotropin-releasing hormone receptor activity"/>
    <property type="evidence" value="ECO:0007669"/>
    <property type="project" value="InterPro"/>
</dbReference>
<dbReference type="EMBL" id="MTYJ01000077">
    <property type="protein sequence ID" value="OQV16167.1"/>
    <property type="molecule type" value="Genomic_DNA"/>
</dbReference>
<comment type="caution">
    <text evidence="11">The sequence shown here is derived from an EMBL/GenBank/DDBJ whole genome shotgun (WGS) entry which is preliminary data.</text>
</comment>
<dbReference type="PRINTS" id="PR01846">
    <property type="entry name" value="TRHRFAMILY"/>
</dbReference>
<dbReference type="SMART" id="SM01381">
    <property type="entry name" value="7TM_GPCR_Srsx"/>
    <property type="match status" value="1"/>
</dbReference>
<evidence type="ECO:0000256" key="7">
    <source>
        <dbReference type="ARBA" id="ARBA00032251"/>
    </source>
</evidence>
<keyword evidence="4 9" id="KW-0812">Transmembrane</keyword>
<dbReference type="InterPro" id="IPR017452">
    <property type="entry name" value="GPCR_Rhodpsn_7TM"/>
</dbReference>
<dbReference type="PROSITE" id="PS50262">
    <property type="entry name" value="G_PROTEIN_RECEP_F1_2"/>
    <property type="match status" value="1"/>
</dbReference>
<dbReference type="AlphaFoldDB" id="A0A1W0WLY1"/>
<reference evidence="12" key="1">
    <citation type="submission" date="2017-01" db="EMBL/GenBank/DDBJ databases">
        <title>Comparative genomics of anhydrobiosis in the tardigrade Hypsibius dujardini.</title>
        <authorList>
            <person name="Yoshida Y."/>
            <person name="Koutsovoulos G."/>
            <person name="Laetsch D."/>
            <person name="Stevens L."/>
            <person name="Kumar S."/>
            <person name="Horikawa D."/>
            <person name="Ishino K."/>
            <person name="Komine S."/>
            <person name="Tomita M."/>
            <person name="Blaxter M."/>
            <person name="Arakawa K."/>
        </authorList>
    </citation>
    <scope>NUCLEOTIDE SEQUENCE [LARGE SCALE GENOMIC DNA]</scope>
    <source>
        <strain evidence="12">Z151</strain>
    </source>
</reference>
<dbReference type="PRINTS" id="PR00237">
    <property type="entry name" value="GPCRRHODOPSN"/>
</dbReference>
<evidence type="ECO:0000256" key="9">
    <source>
        <dbReference type="SAM" id="Phobius"/>
    </source>
</evidence>
<dbReference type="Pfam" id="PF00001">
    <property type="entry name" value="7tm_1"/>
    <property type="match status" value="1"/>
</dbReference>
<keyword evidence="6 9" id="KW-0472">Membrane</keyword>
<feature type="transmembrane region" description="Helical" evidence="9">
    <location>
        <begin position="313"/>
        <end position="336"/>
    </location>
</feature>
<evidence type="ECO:0000256" key="1">
    <source>
        <dbReference type="ARBA" id="ARBA00004100"/>
    </source>
</evidence>
<feature type="compositionally biased region" description="Low complexity" evidence="8">
    <location>
        <begin position="359"/>
        <end position="374"/>
    </location>
</feature>
<dbReference type="OrthoDB" id="10037617at2759"/>
<feature type="region of interest" description="Disordered" evidence="8">
    <location>
        <begin position="359"/>
        <end position="379"/>
    </location>
</feature>